<feature type="compositionally biased region" description="Basic and acidic residues" evidence="1">
    <location>
        <begin position="415"/>
        <end position="424"/>
    </location>
</feature>
<dbReference type="GO" id="GO:0045202">
    <property type="term" value="C:synapse"/>
    <property type="evidence" value="ECO:0007669"/>
    <property type="project" value="TreeGrafter"/>
</dbReference>
<feature type="region of interest" description="Disordered" evidence="1">
    <location>
        <begin position="384"/>
        <end position="439"/>
    </location>
</feature>
<evidence type="ECO:0000259" key="2">
    <source>
        <dbReference type="Pfam" id="PF06567"/>
    </source>
</evidence>
<dbReference type="GeneTree" id="ENSGT00410000028737"/>
<feature type="compositionally biased region" description="Polar residues" evidence="1">
    <location>
        <begin position="429"/>
        <end position="439"/>
    </location>
</feature>
<evidence type="ECO:0000313" key="4">
    <source>
        <dbReference type="Proteomes" id="UP000265000"/>
    </source>
</evidence>
<keyword evidence="4" id="KW-1185">Reference proteome</keyword>
<dbReference type="PANTHER" id="PTHR15381">
    <property type="entry name" value="CHONDROITIN SULFATE PROTEOGLYCAN 5 -RELATED"/>
    <property type="match status" value="1"/>
</dbReference>
<protein>
    <recommendedName>
        <fullName evidence="2">Neural chondroitin sulphate proteoglycan cytoplasmic domain-containing protein</fullName>
    </recommendedName>
</protein>
<evidence type="ECO:0000256" key="1">
    <source>
        <dbReference type="SAM" id="MobiDB-lite"/>
    </source>
</evidence>
<dbReference type="STRING" id="8078.ENSFHEP00000024245"/>
<feature type="compositionally biased region" description="Acidic residues" evidence="1">
    <location>
        <begin position="143"/>
        <end position="154"/>
    </location>
</feature>
<feature type="region of interest" description="Disordered" evidence="1">
    <location>
        <begin position="206"/>
        <end position="229"/>
    </location>
</feature>
<organism evidence="3 4">
    <name type="scientific">Fundulus heteroclitus</name>
    <name type="common">Killifish</name>
    <name type="synonym">Mummichog</name>
    <dbReference type="NCBI Taxonomy" id="8078"/>
    <lineage>
        <taxon>Eukaryota</taxon>
        <taxon>Metazoa</taxon>
        <taxon>Chordata</taxon>
        <taxon>Craniata</taxon>
        <taxon>Vertebrata</taxon>
        <taxon>Euteleostomi</taxon>
        <taxon>Actinopterygii</taxon>
        <taxon>Neopterygii</taxon>
        <taxon>Teleostei</taxon>
        <taxon>Neoteleostei</taxon>
        <taxon>Acanthomorphata</taxon>
        <taxon>Ovalentaria</taxon>
        <taxon>Atherinomorphae</taxon>
        <taxon>Cyprinodontiformes</taxon>
        <taxon>Fundulidae</taxon>
        <taxon>Fundulus</taxon>
    </lineage>
</organism>
<dbReference type="Ensembl" id="ENSFHET00000008294.1">
    <property type="protein sequence ID" value="ENSFHEP00000024245.1"/>
    <property type="gene ID" value="ENSFHEG00000005693.1"/>
</dbReference>
<dbReference type="InterPro" id="IPR009505">
    <property type="entry name" value="Neural_ProG_Cyt"/>
</dbReference>
<dbReference type="GO" id="GO:0048858">
    <property type="term" value="P:cell projection morphogenesis"/>
    <property type="evidence" value="ECO:0007669"/>
    <property type="project" value="TreeGrafter"/>
</dbReference>
<dbReference type="PANTHER" id="PTHR15381:SF1">
    <property type="entry name" value="CHONDROITIN SULFATE PROTEOGLYCAN 5"/>
    <property type="match status" value="1"/>
</dbReference>
<proteinExistence type="predicted"/>
<name>A0A3Q2U3K6_FUNHE</name>
<feature type="region of interest" description="Disordered" evidence="1">
    <location>
        <begin position="272"/>
        <end position="296"/>
    </location>
</feature>
<reference evidence="3" key="2">
    <citation type="submission" date="2025-09" db="UniProtKB">
        <authorList>
            <consortium name="Ensembl"/>
        </authorList>
    </citation>
    <scope>IDENTIFICATION</scope>
</reference>
<evidence type="ECO:0000313" key="3">
    <source>
        <dbReference type="Ensembl" id="ENSFHEP00000024245.1"/>
    </source>
</evidence>
<accession>A0A3Q2U3K6</accession>
<reference evidence="3" key="1">
    <citation type="submission" date="2025-08" db="UniProtKB">
        <authorList>
            <consortium name="Ensembl"/>
        </authorList>
    </citation>
    <scope>IDENTIFICATION</scope>
</reference>
<dbReference type="AlphaFoldDB" id="A0A3Q2U3K6"/>
<dbReference type="Pfam" id="PF06567">
    <property type="entry name" value="Neural_ProG_Cyt"/>
    <property type="match status" value="1"/>
</dbReference>
<sequence>MFHPPDALSSRCWFSHAHNHLYRNPFLLFAGAVLGINATEPDDKVNVTSPLTEEAGPVKVDDAVATVAGVGASATSAPIIPVTQRAGRVPRGDREDDQSSGMFAETVFPTVEKVRAATTPQIIPDSAETDLLLPSIPRRQDVAEGEEGGDEEEDHLPHTDPPWIHVKETSMFDLDHLTTTTATPVAATNPSNPEVLHVDFFDPSSRGRDLDLDPPSPSSLPHQLQGGDVTSWAMSDNYDYLTPYEDGMTPTIDQYSYSTTTDAYETDDDLREAAGSPARSRPRLPGSGSFNPGQSYPGVAPNLSPNGCRPGYQMINGSCRSACELQPNYCLNGGQCYQLDGEEIFCRNLSCWAVPLFTFLRLCYVLTLCFKEILLFLQLSNKQKDDPQSQNKLEDPVKAPPKEDDSLNIHNSLTPKHENHKVLGEENSSEVNSLQNNMM</sequence>
<dbReference type="Proteomes" id="UP000265000">
    <property type="component" value="Unplaced"/>
</dbReference>
<feature type="region of interest" description="Disordered" evidence="1">
    <location>
        <begin position="141"/>
        <end position="163"/>
    </location>
</feature>
<feature type="domain" description="Neural chondroitin sulphate proteoglycan cytoplasmic" evidence="2">
    <location>
        <begin position="384"/>
        <end position="438"/>
    </location>
</feature>
<feature type="compositionally biased region" description="Basic and acidic residues" evidence="1">
    <location>
        <begin position="384"/>
        <end position="407"/>
    </location>
</feature>